<evidence type="ECO:0000313" key="3">
    <source>
        <dbReference type="Proteomes" id="UP000562352"/>
    </source>
</evidence>
<evidence type="ECO:0000313" key="2">
    <source>
        <dbReference type="EMBL" id="MBB5966036.1"/>
    </source>
</evidence>
<dbReference type="AlphaFoldDB" id="A0A841DFM0"/>
<name>A0A841DFM0_PLAVE</name>
<protein>
    <recommendedName>
        <fullName evidence="1">DUF5753 domain-containing protein</fullName>
    </recommendedName>
</protein>
<dbReference type="InterPro" id="IPR043917">
    <property type="entry name" value="DUF5753"/>
</dbReference>
<feature type="domain" description="DUF5753" evidence="1">
    <location>
        <begin position="46"/>
        <end position="220"/>
    </location>
</feature>
<evidence type="ECO:0000259" key="1">
    <source>
        <dbReference type="Pfam" id="PF19054"/>
    </source>
</evidence>
<keyword evidence="3" id="KW-1185">Reference proteome</keyword>
<accession>A0A841DFM0</accession>
<proteinExistence type="predicted"/>
<gene>
    <name evidence="2" type="ORF">FHS22_005327</name>
</gene>
<organism evidence="2 3">
    <name type="scientific">Planomonospora venezuelensis</name>
    <dbReference type="NCBI Taxonomy" id="1999"/>
    <lineage>
        <taxon>Bacteria</taxon>
        <taxon>Bacillati</taxon>
        <taxon>Actinomycetota</taxon>
        <taxon>Actinomycetes</taxon>
        <taxon>Streptosporangiales</taxon>
        <taxon>Streptosporangiaceae</taxon>
        <taxon>Planomonospora</taxon>
    </lineage>
</organism>
<dbReference type="Pfam" id="PF19054">
    <property type="entry name" value="DUF5753"/>
    <property type="match status" value="1"/>
</dbReference>
<comment type="caution">
    <text evidence="2">The sequence shown here is derived from an EMBL/GenBank/DDBJ whole genome shotgun (WGS) entry which is preliminary data.</text>
</comment>
<dbReference type="Proteomes" id="UP000562352">
    <property type="component" value="Unassembled WGS sequence"/>
</dbReference>
<reference evidence="2 3" key="1">
    <citation type="submission" date="2020-08" db="EMBL/GenBank/DDBJ databases">
        <title>Genomic Encyclopedia of Type Strains, Phase III (KMG-III): the genomes of soil and plant-associated and newly described type strains.</title>
        <authorList>
            <person name="Whitman W."/>
        </authorList>
    </citation>
    <scope>NUCLEOTIDE SEQUENCE [LARGE SCALE GENOMIC DNA]</scope>
    <source>
        <strain evidence="2 3">CECT 3303</strain>
    </source>
</reference>
<sequence length="235" mass="26629">MSDIRDLLQFYQVGRNERDEIIKLALLARKRPWWREYGDVFDTEYPGFENDASEIRVFCPLTLPVLLQTRRYAELQQHRLRIPAEQGIRLMETVRHRQRVLLRDDGTAPVVIAVITEAALRYDWGGVTDQLEQIVRLELLGGRPNIELRLHPFAAGGPPSPGGPVTHMRFPPDDAELVFAGTNLATTIVSDRRTAETYASQLSEVVGQACDRAGTIGYLAELTRTLSLREDRPQP</sequence>
<dbReference type="EMBL" id="JACHJJ010000021">
    <property type="protein sequence ID" value="MBB5966036.1"/>
    <property type="molecule type" value="Genomic_DNA"/>
</dbReference>